<name>A0A2K8ME10_9SPHN</name>
<gene>
    <name evidence="1" type="ORF">CVN68_03765</name>
</gene>
<evidence type="ECO:0000313" key="1">
    <source>
        <dbReference type="EMBL" id="ATY31204.1"/>
    </source>
</evidence>
<dbReference type="EMBL" id="CP024923">
    <property type="protein sequence ID" value="ATY31204.1"/>
    <property type="molecule type" value="Genomic_DNA"/>
</dbReference>
<dbReference type="InterPro" id="IPR016024">
    <property type="entry name" value="ARM-type_fold"/>
</dbReference>
<dbReference type="KEGG" id="sphc:CVN68_03765"/>
<evidence type="ECO:0000313" key="2">
    <source>
        <dbReference type="Proteomes" id="UP000229081"/>
    </source>
</evidence>
<evidence type="ECO:0008006" key="3">
    <source>
        <dbReference type="Google" id="ProtNLM"/>
    </source>
</evidence>
<sequence length="326" mass="37494">MKNLKDIMAVVTAPEFRPGLLEDNKRSVSYYNDYLGFGDLKRILAANEDMTPAEVFRLCDVFFTEDRIQSVVAEEQRCADRNPFYGSSFQPIGGEFFGGMVLASTDQFTAMLLALDGFEIDLAKQRYGERRTLTFGGQETYLKFFRAHEFPLQSWKIPTFGDDDDLHTLDLRFEEGDRFDCKAGESLHFKANESFEYSAKAGSHALVLQIQMYRGGMPMALEFDFDTRRMVGASSPAQEPTRLQMLATAMRLFGRQDSCDQLERLLEHPSHYVRWHTMREYLGLNLERAWPHLERMRDQDPQAAVRRAAQRTIEMLSEEMPAIAAE</sequence>
<dbReference type="RefSeq" id="WP_100281015.1">
    <property type="nucleotide sequence ID" value="NZ_CP024923.1"/>
</dbReference>
<dbReference type="AlphaFoldDB" id="A0A2K8ME10"/>
<protein>
    <recommendedName>
        <fullName evidence="3">HEAT repeat domain-containing protein</fullName>
    </recommendedName>
</protein>
<accession>A0A2K8ME10</accession>
<reference evidence="1 2" key="1">
    <citation type="submission" date="2017-11" db="EMBL/GenBank/DDBJ databases">
        <title>Complete genome sequence of Sphingomonas sp. Strain Cra20, a psychrotolerant potential plant growth promoting rhizobacteria.</title>
        <authorList>
            <person name="Luo Y."/>
        </authorList>
    </citation>
    <scope>NUCLEOTIDE SEQUENCE [LARGE SCALE GENOMIC DNA]</scope>
    <source>
        <strain evidence="1 2">Cra20</strain>
    </source>
</reference>
<dbReference type="Proteomes" id="UP000229081">
    <property type="component" value="Chromosome"/>
</dbReference>
<organism evidence="1 2">
    <name type="scientific">Sphingomonas psychrotolerans</name>
    <dbReference type="NCBI Taxonomy" id="1327635"/>
    <lineage>
        <taxon>Bacteria</taxon>
        <taxon>Pseudomonadati</taxon>
        <taxon>Pseudomonadota</taxon>
        <taxon>Alphaproteobacteria</taxon>
        <taxon>Sphingomonadales</taxon>
        <taxon>Sphingomonadaceae</taxon>
        <taxon>Sphingomonas</taxon>
    </lineage>
</organism>
<dbReference type="OrthoDB" id="7530549at2"/>
<proteinExistence type="predicted"/>
<dbReference type="SUPFAM" id="SSF48371">
    <property type="entry name" value="ARM repeat"/>
    <property type="match status" value="1"/>
</dbReference>
<keyword evidence="2" id="KW-1185">Reference proteome</keyword>